<accession>A0AAD5XVA5</accession>
<keyword evidence="3" id="KW-1185">Reference proteome</keyword>
<dbReference type="EMBL" id="JADGJW010001224">
    <property type="protein sequence ID" value="KAJ3205212.1"/>
    <property type="molecule type" value="Genomic_DNA"/>
</dbReference>
<proteinExistence type="predicted"/>
<comment type="caution">
    <text evidence="2">The sequence shown here is derived from an EMBL/GenBank/DDBJ whole genome shotgun (WGS) entry which is preliminary data.</text>
</comment>
<evidence type="ECO:0000313" key="3">
    <source>
        <dbReference type="Proteomes" id="UP001211065"/>
    </source>
</evidence>
<evidence type="ECO:0000256" key="1">
    <source>
        <dbReference type="SAM" id="MobiDB-lite"/>
    </source>
</evidence>
<reference evidence="2" key="1">
    <citation type="submission" date="2020-05" db="EMBL/GenBank/DDBJ databases">
        <title>Phylogenomic resolution of chytrid fungi.</title>
        <authorList>
            <person name="Stajich J.E."/>
            <person name="Amses K."/>
            <person name="Simmons R."/>
            <person name="Seto K."/>
            <person name="Myers J."/>
            <person name="Bonds A."/>
            <person name="Quandt C.A."/>
            <person name="Barry K."/>
            <person name="Liu P."/>
            <person name="Grigoriev I."/>
            <person name="Longcore J.E."/>
            <person name="James T.Y."/>
        </authorList>
    </citation>
    <scope>NUCLEOTIDE SEQUENCE</scope>
    <source>
        <strain evidence="2">JEL0476</strain>
    </source>
</reference>
<protein>
    <submittedName>
        <fullName evidence="2">Uncharacterized protein</fullName>
    </submittedName>
</protein>
<gene>
    <name evidence="2" type="ORF">HK099_000893</name>
</gene>
<feature type="region of interest" description="Disordered" evidence="1">
    <location>
        <begin position="101"/>
        <end position="120"/>
    </location>
</feature>
<organism evidence="2 3">
    <name type="scientific">Clydaea vesicula</name>
    <dbReference type="NCBI Taxonomy" id="447962"/>
    <lineage>
        <taxon>Eukaryota</taxon>
        <taxon>Fungi</taxon>
        <taxon>Fungi incertae sedis</taxon>
        <taxon>Chytridiomycota</taxon>
        <taxon>Chytridiomycota incertae sedis</taxon>
        <taxon>Chytridiomycetes</taxon>
        <taxon>Lobulomycetales</taxon>
        <taxon>Lobulomycetaceae</taxon>
        <taxon>Clydaea</taxon>
    </lineage>
</organism>
<name>A0AAD5XVA5_9FUNG</name>
<dbReference type="Proteomes" id="UP001211065">
    <property type="component" value="Unassembled WGS sequence"/>
</dbReference>
<evidence type="ECO:0000313" key="2">
    <source>
        <dbReference type="EMBL" id="KAJ3205212.1"/>
    </source>
</evidence>
<sequence length="120" mass="13238">MTFTEQISEKASNIYNSVHDKILPSKATENNDEGIASASAKVEAAKDNTKDYLAQASSKADKNIYSNVNAEKKPEGMYNRVGLFEGTKNYVGEEVDNFGDKKAKDAELKKAQKDVDTLIR</sequence>
<dbReference type="AlphaFoldDB" id="A0AAD5XVA5"/>